<dbReference type="InterPro" id="IPR032716">
    <property type="entry name" value="ACC_epsilon"/>
</dbReference>
<accession>A0A6J6F017</accession>
<dbReference type="GO" id="GO:0004658">
    <property type="term" value="F:propionyl-CoA carboxylase activity"/>
    <property type="evidence" value="ECO:0007669"/>
    <property type="project" value="InterPro"/>
</dbReference>
<dbReference type="GO" id="GO:0003989">
    <property type="term" value="F:acetyl-CoA carboxylase activity"/>
    <property type="evidence" value="ECO:0007669"/>
    <property type="project" value="InterPro"/>
</dbReference>
<feature type="region of interest" description="Disordered" evidence="1">
    <location>
        <begin position="33"/>
        <end position="65"/>
    </location>
</feature>
<evidence type="ECO:0000256" key="1">
    <source>
        <dbReference type="SAM" id="MobiDB-lite"/>
    </source>
</evidence>
<reference evidence="2" key="1">
    <citation type="submission" date="2020-05" db="EMBL/GenBank/DDBJ databases">
        <authorList>
            <person name="Chiriac C."/>
            <person name="Salcher M."/>
            <person name="Ghai R."/>
            <person name="Kavagutti S V."/>
        </authorList>
    </citation>
    <scope>NUCLEOTIDE SEQUENCE</scope>
</reference>
<dbReference type="Pfam" id="PF13822">
    <property type="entry name" value="ACC_epsilon"/>
    <property type="match status" value="1"/>
</dbReference>
<name>A0A6J6F017_9ZZZZ</name>
<protein>
    <submittedName>
        <fullName evidence="2">Unannotated protein</fullName>
    </submittedName>
</protein>
<proteinExistence type="predicted"/>
<evidence type="ECO:0000313" key="2">
    <source>
        <dbReference type="EMBL" id="CAB4578228.1"/>
    </source>
</evidence>
<organism evidence="2">
    <name type="scientific">freshwater metagenome</name>
    <dbReference type="NCBI Taxonomy" id="449393"/>
    <lineage>
        <taxon>unclassified sequences</taxon>
        <taxon>metagenomes</taxon>
        <taxon>ecological metagenomes</taxon>
    </lineage>
</organism>
<sequence>MNEVNLKVLSGSASADEIAAVMAVLTAIAAATPRKPSPTHSNWANPALSHRRPLPSSWASSFLVR</sequence>
<dbReference type="EMBL" id="CAEZTT010000075">
    <property type="protein sequence ID" value="CAB4578228.1"/>
    <property type="molecule type" value="Genomic_DNA"/>
</dbReference>
<dbReference type="AlphaFoldDB" id="A0A6J6F017"/>
<gene>
    <name evidence="2" type="ORF">UFOPK1726_00713</name>
</gene>